<feature type="domain" description="Enoyl reductase (ER)" evidence="7">
    <location>
        <begin position="21"/>
        <end position="347"/>
    </location>
</feature>
<evidence type="ECO:0000256" key="6">
    <source>
        <dbReference type="SAM" id="Phobius"/>
    </source>
</evidence>
<sequence>MSSIPITSRRAFRRTDDHRPGEPKVQLITEPLPLPLGPTSVLIKVHAVALNYRDANIANGGNPWPVVPHGIPGNDAAGEVIALGESVKTLVQGDRVAPITDTENITGREPTRSWLAADEDGVLADYLVFDERKLCKLPTYLDWEAASIIPCAGVTAWTALKDVTIGQSVLIQGTGGVSMFALKLARAAGLKVILSSSSDEKLQKMRQQFPSPPLLTVNYRLNSQWEEEVLRLTDGVGVDLVVEVGGCQSLVQSMKCTRRGGIVSQVGYLSQQDPSQLAEFLSVLIDRRIVLRGINAGSKHDMDDLCTALTATRIDFDDIIDSTEPFEKADQAIEYIWQGKQIGKLVLHVVYILRIASPNMSIESVRTTRSADTLRKNPDFNTQLVSGFKSGGGSPPASSGDEADMDVRSFPMTSSYCSHSNPEMSENKDPLDDEPTHDAVFGEITDEGPNYRNVGFLGTVILMMKTQIGLGVLSVPTAFNVLGIIPGVICLCVIASITTWSNYVIGQFKTRHPEVYGIDDAGALIFGPVGRVVLSVAFCLYWIFVTGSGILGISIGLNAVSTHAACTAIFVAVSALLGFMFSSVRTLGHITWLAWIGLPCILTAILIVTIAVSIQSHPPSTPTPSLPWTSDYKLLAHPTFTSAIAAIASLVFSFSGVPGFFAIVSEMRSPRQYTAALLLCQAGVTAIYTVIGCVVYYYCGSEVASPALGSAGGLVKKVAYGFALPGLVVTTTIVTHIPAKYIFVHILRGSKHLTSNSATHWMVWLSCTAGVTVVGYIIASAIPEFDTLVALIGALLGTLMCFQPMGCMWLYDNWGRGDRRSTRWWVMVCWSVFVVVLGSFLMVAGTYGAVVGVRDSYQASGGSTAFSCADNSNSG</sequence>
<dbReference type="GO" id="GO:0016020">
    <property type="term" value="C:membrane"/>
    <property type="evidence" value="ECO:0007669"/>
    <property type="project" value="UniProtKB-SubCell"/>
</dbReference>
<dbReference type="Gene3D" id="3.40.50.720">
    <property type="entry name" value="NAD(P)-binding Rossmann-like Domain"/>
    <property type="match status" value="1"/>
</dbReference>
<evidence type="ECO:0000256" key="1">
    <source>
        <dbReference type="ARBA" id="ARBA00004370"/>
    </source>
</evidence>
<dbReference type="Proteomes" id="UP001194746">
    <property type="component" value="Unassembled WGS sequence"/>
</dbReference>
<organism evidence="8 9">
    <name type="scientific">Aspergillus nanangensis</name>
    <dbReference type="NCBI Taxonomy" id="2582783"/>
    <lineage>
        <taxon>Eukaryota</taxon>
        <taxon>Fungi</taxon>
        <taxon>Dikarya</taxon>
        <taxon>Ascomycota</taxon>
        <taxon>Pezizomycotina</taxon>
        <taxon>Eurotiomycetes</taxon>
        <taxon>Eurotiomycetidae</taxon>
        <taxon>Eurotiales</taxon>
        <taxon>Aspergillaceae</taxon>
        <taxon>Aspergillus</taxon>
        <taxon>Aspergillus subgen. Circumdati</taxon>
    </lineage>
</organism>
<dbReference type="Gene3D" id="3.90.180.10">
    <property type="entry name" value="Medium-chain alcohol dehydrogenases, catalytic domain"/>
    <property type="match status" value="1"/>
</dbReference>
<evidence type="ECO:0000313" key="9">
    <source>
        <dbReference type="Proteomes" id="UP001194746"/>
    </source>
</evidence>
<dbReference type="InterPro" id="IPR020843">
    <property type="entry name" value="ER"/>
</dbReference>
<dbReference type="InterPro" id="IPR013149">
    <property type="entry name" value="ADH-like_C"/>
</dbReference>
<feature type="transmembrane region" description="Helical" evidence="6">
    <location>
        <begin position="824"/>
        <end position="850"/>
    </location>
</feature>
<comment type="subcellular location">
    <subcellularLocation>
        <location evidence="1">Membrane</location>
    </subcellularLocation>
</comment>
<keyword evidence="3 6" id="KW-1133">Transmembrane helix</keyword>
<dbReference type="SUPFAM" id="SSF50129">
    <property type="entry name" value="GroES-like"/>
    <property type="match status" value="1"/>
</dbReference>
<dbReference type="PANTHER" id="PTHR45033:SF2">
    <property type="entry name" value="ZINC-TYPE ALCOHOL DEHYDROGENASE-LIKE PROTEIN C1773.06C"/>
    <property type="match status" value="1"/>
</dbReference>
<dbReference type="InterPro" id="IPR036291">
    <property type="entry name" value="NAD(P)-bd_dom_sf"/>
</dbReference>
<evidence type="ECO:0000256" key="4">
    <source>
        <dbReference type="ARBA" id="ARBA00023136"/>
    </source>
</evidence>
<feature type="transmembrane region" description="Helical" evidence="6">
    <location>
        <begin position="550"/>
        <end position="580"/>
    </location>
</feature>
<dbReference type="CDD" id="cd08276">
    <property type="entry name" value="MDR7"/>
    <property type="match status" value="1"/>
</dbReference>
<feature type="transmembrane region" description="Helical" evidence="6">
    <location>
        <begin position="718"/>
        <end position="739"/>
    </location>
</feature>
<feature type="region of interest" description="Disordered" evidence="5">
    <location>
        <begin position="385"/>
        <end position="405"/>
    </location>
</feature>
<dbReference type="InterPro" id="IPR011032">
    <property type="entry name" value="GroES-like_sf"/>
</dbReference>
<reference evidence="8" key="1">
    <citation type="journal article" date="2019" name="Beilstein J. Org. Chem.">
        <title>Nanangenines: drimane sesquiterpenoids as the dominant metabolite cohort of a novel Australian fungus, Aspergillus nanangensis.</title>
        <authorList>
            <person name="Lacey H.J."/>
            <person name="Gilchrist C.L.M."/>
            <person name="Crombie A."/>
            <person name="Kalaitzis J.A."/>
            <person name="Vuong D."/>
            <person name="Rutledge P.J."/>
            <person name="Turner P."/>
            <person name="Pitt J.I."/>
            <person name="Lacey E."/>
            <person name="Chooi Y.H."/>
            <person name="Piggott A.M."/>
        </authorList>
    </citation>
    <scope>NUCLEOTIDE SEQUENCE</scope>
    <source>
        <strain evidence="8">MST-FP2251</strain>
    </source>
</reference>
<dbReference type="Pfam" id="PF08240">
    <property type="entry name" value="ADH_N"/>
    <property type="match status" value="1"/>
</dbReference>
<accession>A0AAD4CKH4</accession>
<feature type="transmembrane region" description="Helical" evidence="6">
    <location>
        <begin position="521"/>
        <end position="544"/>
    </location>
</feature>
<comment type="caution">
    <text evidence="8">The sequence shown here is derived from an EMBL/GenBank/DDBJ whole genome shotgun (WGS) entry which is preliminary data.</text>
</comment>
<dbReference type="PANTHER" id="PTHR45033">
    <property type="match status" value="1"/>
</dbReference>
<feature type="transmembrane region" description="Helical" evidence="6">
    <location>
        <begin position="760"/>
        <end position="782"/>
    </location>
</feature>
<evidence type="ECO:0000256" key="3">
    <source>
        <dbReference type="ARBA" id="ARBA00022989"/>
    </source>
</evidence>
<dbReference type="GO" id="GO:0016491">
    <property type="term" value="F:oxidoreductase activity"/>
    <property type="evidence" value="ECO:0007669"/>
    <property type="project" value="InterPro"/>
</dbReference>
<feature type="compositionally biased region" description="Basic and acidic residues" evidence="5">
    <location>
        <begin position="13"/>
        <end position="22"/>
    </location>
</feature>
<dbReference type="InterPro" id="IPR013154">
    <property type="entry name" value="ADH-like_N"/>
</dbReference>
<evidence type="ECO:0000259" key="7">
    <source>
        <dbReference type="SMART" id="SM00829"/>
    </source>
</evidence>
<feature type="transmembrane region" description="Helical" evidence="6">
    <location>
        <begin position="634"/>
        <end position="664"/>
    </location>
</feature>
<protein>
    <recommendedName>
        <fullName evidence="7">Enoyl reductase (ER) domain-containing protein</fullName>
    </recommendedName>
</protein>
<reference evidence="8" key="2">
    <citation type="submission" date="2020-02" db="EMBL/GenBank/DDBJ databases">
        <authorList>
            <person name="Gilchrist C.L.M."/>
            <person name="Chooi Y.-H."/>
        </authorList>
    </citation>
    <scope>NUCLEOTIDE SEQUENCE</scope>
    <source>
        <strain evidence="8">MST-FP2251</strain>
    </source>
</reference>
<keyword evidence="4 6" id="KW-0472">Membrane</keyword>
<name>A0AAD4CKH4_ASPNN</name>
<dbReference type="InterPro" id="IPR013057">
    <property type="entry name" value="AA_transpt_TM"/>
</dbReference>
<gene>
    <name evidence="8" type="ORF">FE257_010273</name>
</gene>
<dbReference type="EMBL" id="VCAU01000062">
    <property type="protein sequence ID" value="KAF9887418.1"/>
    <property type="molecule type" value="Genomic_DNA"/>
</dbReference>
<evidence type="ECO:0000313" key="8">
    <source>
        <dbReference type="EMBL" id="KAF9887418.1"/>
    </source>
</evidence>
<feature type="transmembrane region" description="Helical" evidence="6">
    <location>
        <begin position="481"/>
        <end position="500"/>
    </location>
</feature>
<feature type="transmembrane region" description="Helical" evidence="6">
    <location>
        <begin position="676"/>
        <end position="698"/>
    </location>
</feature>
<evidence type="ECO:0000256" key="2">
    <source>
        <dbReference type="ARBA" id="ARBA00022692"/>
    </source>
</evidence>
<dbReference type="SUPFAM" id="SSF51735">
    <property type="entry name" value="NAD(P)-binding Rossmann-fold domains"/>
    <property type="match status" value="1"/>
</dbReference>
<proteinExistence type="predicted"/>
<feature type="region of interest" description="Disordered" evidence="5">
    <location>
        <begin position="1"/>
        <end position="24"/>
    </location>
</feature>
<dbReference type="Pfam" id="PF01490">
    <property type="entry name" value="Aa_trans"/>
    <property type="match status" value="1"/>
</dbReference>
<keyword evidence="9" id="KW-1185">Reference proteome</keyword>
<dbReference type="Pfam" id="PF00107">
    <property type="entry name" value="ADH_zinc_N"/>
    <property type="match status" value="1"/>
</dbReference>
<feature type="transmembrane region" description="Helical" evidence="6">
    <location>
        <begin position="592"/>
        <end position="614"/>
    </location>
</feature>
<evidence type="ECO:0000256" key="5">
    <source>
        <dbReference type="SAM" id="MobiDB-lite"/>
    </source>
</evidence>
<dbReference type="AlphaFoldDB" id="A0AAD4CKH4"/>
<dbReference type="SMART" id="SM00829">
    <property type="entry name" value="PKS_ER"/>
    <property type="match status" value="1"/>
</dbReference>
<dbReference type="InterPro" id="IPR052711">
    <property type="entry name" value="Zinc_ADH-like"/>
</dbReference>
<feature type="transmembrane region" description="Helical" evidence="6">
    <location>
        <begin position="788"/>
        <end position="812"/>
    </location>
</feature>
<keyword evidence="2 6" id="KW-0812">Transmembrane</keyword>